<dbReference type="EMBL" id="JAEMGP010000004">
    <property type="protein sequence ID" value="KAG5210398.1"/>
    <property type="molecule type" value="Genomic_DNA"/>
</dbReference>
<feature type="signal peptide" evidence="2">
    <location>
        <begin position="1"/>
        <end position="17"/>
    </location>
</feature>
<feature type="compositionally biased region" description="Polar residues" evidence="1">
    <location>
        <begin position="55"/>
        <end position="68"/>
    </location>
</feature>
<feature type="region of interest" description="Disordered" evidence="1">
    <location>
        <begin position="55"/>
        <end position="91"/>
    </location>
</feature>
<accession>A0A836D6E1</accession>
<name>A0A836D6E1_SHEEP</name>
<dbReference type="AlphaFoldDB" id="A0A836D6E1"/>
<evidence type="ECO:0000256" key="1">
    <source>
        <dbReference type="SAM" id="MobiDB-lite"/>
    </source>
</evidence>
<dbReference type="Proteomes" id="UP000664991">
    <property type="component" value="Unassembled WGS sequence"/>
</dbReference>
<evidence type="ECO:0000313" key="3">
    <source>
        <dbReference type="EMBL" id="KAG5210398.1"/>
    </source>
</evidence>
<keyword evidence="2" id="KW-0732">Signal</keyword>
<comment type="caution">
    <text evidence="3">The sequence shown here is derived from an EMBL/GenBank/DDBJ whole genome shotgun (WGS) entry which is preliminary data.</text>
</comment>
<sequence length="91" mass="9931">MLCVALQLFNCACYVCRLVIQIVNFRPRSVQTTSSQNSLKNGYLRVKLTLGLPQNSKGESRLSLGSNEESQELASEAPRCKAPVAAPHPQA</sequence>
<proteinExistence type="predicted"/>
<evidence type="ECO:0000313" key="4">
    <source>
        <dbReference type="Proteomes" id="UP000664991"/>
    </source>
</evidence>
<reference evidence="3 4" key="1">
    <citation type="submission" date="2020-12" db="EMBL/GenBank/DDBJ databases">
        <title>De novo assembly of Tibetan sheep genome.</title>
        <authorList>
            <person name="Li X."/>
        </authorList>
    </citation>
    <scope>NUCLEOTIDE SEQUENCE [LARGE SCALE GENOMIC DNA]</scope>
    <source>
        <tissue evidence="3">Heart</tissue>
    </source>
</reference>
<feature type="chain" id="PRO_5032309680" evidence="2">
    <location>
        <begin position="18"/>
        <end position="91"/>
    </location>
</feature>
<gene>
    <name evidence="3" type="ORF">JEQ12_015592</name>
</gene>
<evidence type="ECO:0000256" key="2">
    <source>
        <dbReference type="SAM" id="SignalP"/>
    </source>
</evidence>
<organism evidence="3 4">
    <name type="scientific">Ovis aries</name>
    <name type="common">Sheep</name>
    <dbReference type="NCBI Taxonomy" id="9940"/>
    <lineage>
        <taxon>Eukaryota</taxon>
        <taxon>Metazoa</taxon>
        <taxon>Chordata</taxon>
        <taxon>Craniata</taxon>
        <taxon>Vertebrata</taxon>
        <taxon>Euteleostomi</taxon>
        <taxon>Mammalia</taxon>
        <taxon>Eutheria</taxon>
        <taxon>Laurasiatheria</taxon>
        <taxon>Artiodactyla</taxon>
        <taxon>Ruminantia</taxon>
        <taxon>Pecora</taxon>
        <taxon>Bovidae</taxon>
        <taxon>Caprinae</taxon>
        <taxon>Ovis</taxon>
    </lineage>
</organism>
<protein>
    <submittedName>
        <fullName evidence="3">Uncharacterized protein</fullName>
    </submittedName>
</protein>